<proteinExistence type="predicted"/>
<dbReference type="RefSeq" id="WP_322133605.1">
    <property type="nucleotide sequence ID" value="NZ_CP085036.1"/>
</dbReference>
<accession>A0ABT6KMQ5</accession>
<name>A0ABT6KMQ5_9MICO</name>
<evidence type="ECO:0008006" key="3">
    <source>
        <dbReference type="Google" id="ProtNLM"/>
    </source>
</evidence>
<organism evidence="1 2">
    <name type="scientific">Antiquaquibacter oligotrophicus</name>
    <dbReference type="NCBI Taxonomy" id="2880260"/>
    <lineage>
        <taxon>Bacteria</taxon>
        <taxon>Bacillati</taxon>
        <taxon>Actinomycetota</taxon>
        <taxon>Actinomycetes</taxon>
        <taxon>Micrococcales</taxon>
        <taxon>Microbacteriaceae</taxon>
        <taxon>Antiquaquibacter</taxon>
    </lineage>
</organism>
<sequence>MTTLNFTAPTAAAPGVSSVALGDGLWRIVRANGEVLGYIERHATTSGDRFTAKRMLARQRRFLAIGDFWRLDDAFDCFRY</sequence>
<gene>
    <name evidence="1" type="ORF">M2152_001470</name>
</gene>
<evidence type="ECO:0000313" key="2">
    <source>
        <dbReference type="Proteomes" id="UP001160142"/>
    </source>
</evidence>
<dbReference type="EMBL" id="JARXVQ010000001">
    <property type="protein sequence ID" value="MDH6181288.1"/>
    <property type="molecule type" value="Genomic_DNA"/>
</dbReference>
<protein>
    <recommendedName>
        <fullName evidence="3">DNA mismatch repair protein</fullName>
    </recommendedName>
</protein>
<evidence type="ECO:0000313" key="1">
    <source>
        <dbReference type="EMBL" id="MDH6181288.1"/>
    </source>
</evidence>
<keyword evidence="2" id="KW-1185">Reference proteome</keyword>
<reference evidence="1 2" key="1">
    <citation type="submission" date="2023-04" db="EMBL/GenBank/DDBJ databases">
        <title>Genome Encyclopedia of Bacteria and Archaea VI: Functional Genomics of Type Strains.</title>
        <authorList>
            <person name="Whitman W."/>
        </authorList>
    </citation>
    <scope>NUCLEOTIDE SEQUENCE [LARGE SCALE GENOMIC DNA]</scope>
    <source>
        <strain evidence="1 2">SG_E_30_P1</strain>
    </source>
</reference>
<comment type="caution">
    <text evidence="1">The sequence shown here is derived from an EMBL/GenBank/DDBJ whole genome shotgun (WGS) entry which is preliminary data.</text>
</comment>
<dbReference type="Proteomes" id="UP001160142">
    <property type="component" value="Unassembled WGS sequence"/>
</dbReference>